<gene>
    <name evidence="2" type="ORF">JJB09_18355</name>
</gene>
<reference evidence="2" key="1">
    <citation type="submission" date="2021-01" db="EMBL/GenBank/DDBJ databases">
        <title>Rhizobium sp. strain KVB221 16S ribosomal RNA gene Genome sequencing and assembly.</title>
        <authorList>
            <person name="Kang M."/>
        </authorList>
    </citation>
    <scope>NUCLEOTIDE SEQUENCE</scope>
    <source>
        <strain evidence="2">KVB221</strain>
    </source>
</reference>
<dbReference type="RefSeq" id="WP_201661464.1">
    <property type="nucleotide sequence ID" value="NZ_JAEQNC010000010.1"/>
</dbReference>
<evidence type="ECO:0000313" key="2">
    <source>
        <dbReference type="EMBL" id="MBL0373989.1"/>
    </source>
</evidence>
<dbReference type="InterPro" id="IPR011991">
    <property type="entry name" value="ArsR-like_HTH"/>
</dbReference>
<dbReference type="PANTHER" id="PTHR33221">
    <property type="entry name" value="WINGED HELIX-TURN-HELIX TRANSCRIPTIONAL REGULATOR, RRF2 FAMILY"/>
    <property type="match status" value="1"/>
</dbReference>
<dbReference type="Proteomes" id="UP000633219">
    <property type="component" value="Unassembled WGS sequence"/>
</dbReference>
<comment type="caution">
    <text evidence="2">The sequence shown here is derived from an EMBL/GenBank/DDBJ whole genome shotgun (WGS) entry which is preliminary data.</text>
</comment>
<dbReference type="AlphaFoldDB" id="A0A937CQ52"/>
<accession>A0A937CQ52</accession>
<organism evidence="2 3">
    <name type="scientific">Rhizobium setariae</name>
    <dbReference type="NCBI Taxonomy" id="2801340"/>
    <lineage>
        <taxon>Bacteria</taxon>
        <taxon>Pseudomonadati</taxon>
        <taxon>Pseudomonadota</taxon>
        <taxon>Alphaproteobacteria</taxon>
        <taxon>Hyphomicrobiales</taxon>
        <taxon>Rhizobiaceae</taxon>
        <taxon>Rhizobium/Agrobacterium group</taxon>
        <taxon>Rhizobium</taxon>
    </lineage>
</organism>
<name>A0A937CQ52_9HYPH</name>
<dbReference type="PROSITE" id="PS51197">
    <property type="entry name" value="HTH_RRF2_2"/>
    <property type="match status" value="1"/>
</dbReference>
<dbReference type="Gene3D" id="1.10.10.10">
    <property type="entry name" value="Winged helix-like DNA-binding domain superfamily/Winged helix DNA-binding domain"/>
    <property type="match status" value="1"/>
</dbReference>
<dbReference type="EMBL" id="JAEQNC010000010">
    <property type="protein sequence ID" value="MBL0373989.1"/>
    <property type="molecule type" value="Genomic_DNA"/>
</dbReference>
<keyword evidence="1" id="KW-0238">DNA-binding</keyword>
<dbReference type="GO" id="GO:0005829">
    <property type="term" value="C:cytosol"/>
    <property type="evidence" value="ECO:0007669"/>
    <property type="project" value="TreeGrafter"/>
</dbReference>
<protein>
    <submittedName>
        <fullName evidence="2">Rrf2 family transcriptional regulator</fullName>
    </submittedName>
</protein>
<dbReference type="InterPro" id="IPR000944">
    <property type="entry name" value="Tscrpt_reg_Rrf2"/>
</dbReference>
<dbReference type="GO" id="GO:0003700">
    <property type="term" value="F:DNA-binding transcription factor activity"/>
    <property type="evidence" value="ECO:0007669"/>
    <property type="project" value="TreeGrafter"/>
</dbReference>
<keyword evidence="3" id="KW-1185">Reference proteome</keyword>
<dbReference type="PANTHER" id="PTHR33221:SF4">
    <property type="entry name" value="HTH-TYPE TRANSCRIPTIONAL REPRESSOR NSRR"/>
    <property type="match status" value="1"/>
</dbReference>
<evidence type="ECO:0000313" key="3">
    <source>
        <dbReference type="Proteomes" id="UP000633219"/>
    </source>
</evidence>
<dbReference type="CDD" id="cd00090">
    <property type="entry name" value="HTH_ARSR"/>
    <property type="match status" value="1"/>
</dbReference>
<sequence>MQLTTFTDYGLRILMYLAAQPERQCSVREIADHYGISRNHLVKVAHRLSKLGFIESTKGKGGGIRLADKPASMRLGDIVLKLEPNMHIVECFDKTTNCCRVTAICRAKDFFRQANQAFIDVLNRYSLRDTIVSGKSFLEAFALPEHPDPNQAGA</sequence>
<dbReference type="GO" id="GO:0003677">
    <property type="term" value="F:DNA binding"/>
    <property type="evidence" value="ECO:0007669"/>
    <property type="project" value="UniProtKB-KW"/>
</dbReference>
<dbReference type="InterPro" id="IPR036388">
    <property type="entry name" value="WH-like_DNA-bd_sf"/>
</dbReference>
<proteinExistence type="predicted"/>
<dbReference type="SUPFAM" id="SSF46785">
    <property type="entry name" value="Winged helix' DNA-binding domain"/>
    <property type="match status" value="1"/>
</dbReference>
<dbReference type="NCBIfam" id="TIGR00738">
    <property type="entry name" value="rrf2_super"/>
    <property type="match status" value="1"/>
</dbReference>
<dbReference type="InterPro" id="IPR036390">
    <property type="entry name" value="WH_DNA-bd_sf"/>
</dbReference>
<evidence type="ECO:0000256" key="1">
    <source>
        <dbReference type="ARBA" id="ARBA00023125"/>
    </source>
</evidence>
<dbReference type="Pfam" id="PF02082">
    <property type="entry name" value="Rrf2"/>
    <property type="match status" value="1"/>
</dbReference>